<evidence type="ECO:0000256" key="1">
    <source>
        <dbReference type="SAM" id="Phobius"/>
    </source>
</evidence>
<evidence type="ECO:0000313" key="2">
    <source>
        <dbReference type="EMBL" id="RAK46113.1"/>
    </source>
</evidence>
<reference evidence="2 3" key="1">
    <citation type="journal article" date="2018" name="Front. Microbiol.">
        <title>Description and Comparative Genomics of Macrococcus caseolyticus subsp. hominis subsp. nov., Macrococcus goetzii sp. nov., Macrococcus epidermidis sp. nov., and Macrococcus bohemicus sp. nov., Novel Macrococci From Human Clinical Material With Virulence Potential and Suspected Uptake of Foreign DNA by Natural Transformation.</title>
        <authorList>
            <person name="Maslanova I."/>
            <person name="Wertheimer Z."/>
            <person name="Sedlacek I."/>
            <person name="Svec P."/>
            <person name="Indrakova A."/>
            <person name="Kovarovic V."/>
            <person name="Schumann P."/>
            <person name="Sproer C."/>
            <person name="Kralova S."/>
            <person name="Sedo O."/>
            <person name="Kristofova L."/>
            <person name="Vrbovska V."/>
            <person name="Fuzik T."/>
            <person name="Petras P."/>
            <person name="Zdrahal Z."/>
            <person name="Ruzickova V."/>
            <person name="Doskar J."/>
            <person name="Pantucek R."/>
        </authorList>
    </citation>
    <scope>NUCLEOTIDE SEQUENCE [LARGE SCALE GENOMIC DNA]</scope>
    <source>
        <strain evidence="2 3">01/688</strain>
    </source>
</reference>
<dbReference type="Proteomes" id="UP000249808">
    <property type="component" value="Unassembled WGS sequence"/>
</dbReference>
<comment type="caution">
    <text evidence="2">The sequence shown here is derived from an EMBL/GenBank/DDBJ whole genome shotgun (WGS) entry which is preliminary data.</text>
</comment>
<sequence length="70" mass="8205">MNNNKFPLKRWTFIDTLNTCVLIYVLLFFKDINKNPTLTIVIFIAIAIWILTVIAKNIIISKHDKNETLK</sequence>
<feature type="transmembrane region" description="Helical" evidence="1">
    <location>
        <begin position="12"/>
        <end position="29"/>
    </location>
</feature>
<proteinExistence type="predicted"/>
<keyword evidence="1" id="KW-1133">Transmembrane helix</keyword>
<gene>
    <name evidence="2" type="ORF">BHU61_01310</name>
</gene>
<keyword evidence="3" id="KW-1185">Reference proteome</keyword>
<dbReference type="EMBL" id="PZJH01000001">
    <property type="protein sequence ID" value="RAK46113.1"/>
    <property type="molecule type" value="Genomic_DNA"/>
</dbReference>
<feature type="transmembrane region" description="Helical" evidence="1">
    <location>
        <begin position="35"/>
        <end position="55"/>
    </location>
</feature>
<dbReference type="RefSeq" id="WP_111714281.1">
    <property type="nucleotide sequence ID" value="NZ_CP073819.1"/>
</dbReference>
<protein>
    <submittedName>
        <fullName evidence="2">Uncharacterized protein</fullName>
    </submittedName>
</protein>
<dbReference type="AlphaFoldDB" id="A0A327ZUP6"/>
<name>A0A327ZUP6_9STAP</name>
<organism evidence="2 3">
    <name type="scientific">Macrococcus epidermidis</name>
    <dbReference type="NCBI Taxonomy" id="1902580"/>
    <lineage>
        <taxon>Bacteria</taxon>
        <taxon>Bacillati</taxon>
        <taxon>Bacillota</taxon>
        <taxon>Bacilli</taxon>
        <taxon>Bacillales</taxon>
        <taxon>Staphylococcaceae</taxon>
        <taxon>Macrococcus</taxon>
    </lineage>
</organism>
<keyword evidence="1" id="KW-0472">Membrane</keyword>
<keyword evidence="1" id="KW-0812">Transmembrane</keyword>
<evidence type="ECO:0000313" key="3">
    <source>
        <dbReference type="Proteomes" id="UP000249808"/>
    </source>
</evidence>
<accession>A0A327ZUP6</accession>